<keyword evidence="1" id="KW-0812">Transmembrane</keyword>
<dbReference type="InterPro" id="IPR049500">
    <property type="entry name" value="Peptidase_M50B-like"/>
</dbReference>
<reference evidence="3" key="1">
    <citation type="submission" date="2016-10" db="EMBL/GenBank/DDBJ databases">
        <authorList>
            <person name="Varghese N."/>
            <person name="Submissions S."/>
        </authorList>
    </citation>
    <scope>NUCLEOTIDE SEQUENCE [LARGE SCALE GENOMIC DNA]</scope>
    <source>
        <strain evidence="3">DSM 21368</strain>
    </source>
</reference>
<keyword evidence="1" id="KW-0472">Membrane</keyword>
<dbReference type="STRING" id="648782.SAMN04488554_2436"/>
<feature type="transmembrane region" description="Helical" evidence="1">
    <location>
        <begin position="24"/>
        <end position="44"/>
    </location>
</feature>
<dbReference type="RefSeq" id="WP_089773392.1">
    <property type="nucleotide sequence ID" value="NZ_FNTX01000002.1"/>
</dbReference>
<protein>
    <submittedName>
        <fullName evidence="2">Peptidase M50B-like</fullName>
    </submittedName>
</protein>
<name>A0A1H5KT19_9MICO</name>
<keyword evidence="3" id="KW-1185">Reference proteome</keyword>
<feature type="transmembrane region" description="Helical" evidence="1">
    <location>
        <begin position="103"/>
        <end position="127"/>
    </location>
</feature>
<evidence type="ECO:0000313" key="2">
    <source>
        <dbReference type="EMBL" id="SEE67965.1"/>
    </source>
</evidence>
<sequence>MELWAEIAERIAPSGPVALTHRELAILLAITLVTILVGPLWRALRLAVTLVHELGHAVVGILAGRRFSGFVLRMDASGHAITHGPSRGFGRAVTTWAGYPAPAIVGAVAVVLSLHGWAAPVLAIAELILLGSLIRIRSFLTAVVMIAVIAGVGTLWWFADERWQAIAVLLIGVVLLLGAWRHLGAVVRDRSAGSDPGVLASLTPLPRWVWTGTFVLACGGATWWAIDSLVDAMPPIF</sequence>
<feature type="transmembrane region" description="Helical" evidence="1">
    <location>
        <begin position="208"/>
        <end position="226"/>
    </location>
</feature>
<organism evidence="2 3">
    <name type="scientific">Ruania alba</name>
    <dbReference type="NCBI Taxonomy" id="648782"/>
    <lineage>
        <taxon>Bacteria</taxon>
        <taxon>Bacillati</taxon>
        <taxon>Actinomycetota</taxon>
        <taxon>Actinomycetes</taxon>
        <taxon>Micrococcales</taxon>
        <taxon>Ruaniaceae</taxon>
        <taxon>Ruania</taxon>
    </lineage>
</organism>
<dbReference type="Proteomes" id="UP000199220">
    <property type="component" value="Unassembled WGS sequence"/>
</dbReference>
<evidence type="ECO:0000256" key="1">
    <source>
        <dbReference type="SAM" id="Phobius"/>
    </source>
</evidence>
<feature type="transmembrane region" description="Helical" evidence="1">
    <location>
        <begin position="165"/>
        <end position="187"/>
    </location>
</feature>
<proteinExistence type="predicted"/>
<keyword evidence="1" id="KW-1133">Transmembrane helix</keyword>
<dbReference type="Pfam" id="PF13398">
    <property type="entry name" value="Peptidase_M50B"/>
    <property type="match status" value="1"/>
</dbReference>
<dbReference type="AlphaFoldDB" id="A0A1H5KT19"/>
<gene>
    <name evidence="2" type="ORF">SAMN04488554_2436</name>
</gene>
<feature type="transmembrane region" description="Helical" evidence="1">
    <location>
        <begin position="139"/>
        <end position="159"/>
    </location>
</feature>
<dbReference type="OrthoDB" id="5184455at2"/>
<accession>A0A1H5KT19</accession>
<evidence type="ECO:0000313" key="3">
    <source>
        <dbReference type="Proteomes" id="UP000199220"/>
    </source>
</evidence>
<dbReference type="EMBL" id="FNTX01000002">
    <property type="protein sequence ID" value="SEE67965.1"/>
    <property type="molecule type" value="Genomic_DNA"/>
</dbReference>